<feature type="compositionally biased region" description="Basic and acidic residues" evidence="1">
    <location>
        <begin position="289"/>
        <end position="313"/>
    </location>
</feature>
<dbReference type="EMBL" id="BFEA01000136">
    <property type="protein sequence ID" value="GBG70798.1"/>
    <property type="molecule type" value="Genomic_DNA"/>
</dbReference>
<gene>
    <name evidence="2" type="ORF">CBR_g8098</name>
</gene>
<organism evidence="2 3">
    <name type="scientific">Chara braunii</name>
    <name type="common">Braun's stonewort</name>
    <dbReference type="NCBI Taxonomy" id="69332"/>
    <lineage>
        <taxon>Eukaryota</taxon>
        <taxon>Viridiplantae</taxon>
        <taxon>Streptophyta</taxon>
        <taxon>Charophyceae</taxon>
        <taxon>Charales</taxon>
        <taxon>Characeae</taxon>
        <taxon>Chara</taxon>
    </lineage>
</organism>
<evidence type="ECO:0000313" key="2">
    <source>
        <dbReference type="EMBL" id="GBG70798.1"/>
    </source>
</evidence>
<reference evidence="2 3" key="1">
    <citation type="journal article" date="2018" name="Cell">
        <title>The Chara Genome: Secondary Complexity and Implications for Plant Terrestrialization.</title>
        <authorList>
            <person name="Nishiyama T."/>
            <person name="Sakayama H."/>
            <person name="Vries J.D."/>
            <person name="Buschmann H."/>
            <person name="Saint-Marcoux D."/>
            <person name="Ullrich K.K."/>
            <person name="Haas F.B."/>
            <person name="Vanderstraeten L."/>
            <person name="Becker D."/>
            <person name="Lang D."/>
            <person name="Vosolsobe S."/>
            <person name="Rombauts S."/>
            <person name="Wilhelmsson P.K.I."/>
            <person name="Janitza P."/>
            <person name="Kern R."/>
            <person name="Heyl A."/>
            <person name="Rumpler F."/>
            <person name="Villalobos L.I.A.C."/>
            <person name="Clay J.M."/>
            <person name="Skokan R."/>
            <person name="Toyoda A."/>
            <person name="Suzuki Y."/>
            <person name="Kagoshima H."/>
            <person name="Schijlen E."/>
            <person name="Tajeshwar N."/>
            <person name="Catarino B."/>
            <person name="Hetherington A.J."/>
            <person name="Saltykova A."/>
            <person name="Bonnot C."/>
            <person name="Breuninger H."/>
            <person name="Symeonidi A."/>
            <person name="Radhakrishnan G.V."/>
            <person name="Van Nieuwerburgh F."/>
            <person name="Deforce D."/>
            <person name="Chang C."/>
            <person name="Karol K.G."/>
            <person name="Hedrich R."/>
            <person name="Ulvskov P."/>
            <person name="Glockner G."/>
            <person name="Delwiche C.F."/>
            <person name="Petrasek J."/>
            <person name="Van de Peer Y."/>
            <person name="Friml J."/>
            <person name="Beilby M."/>
            <person name="Dolan L."/>
            <person name="Kohara Y."/>
            <person name="Sugano S."/>
            <person name="Fujiyama A."/>
            <person name="Delaux P.-M."/>
            <person name="Quint M."/>
            <person name="TheiBen G."/>
            <person name="Hagemann M."/>
            <person name="Harholt J."/>
            <person name="Dunand C."/>
            <person name="Zachgo S."/>
            <person name="Langdale J."/>
            <person name="Maumus F."/>
            <person name="Straeten D.V.D."/>
            <person name="Gould S.B."/>
            <person name="Rensing S.A."/>
        </authorList>
    </citation>
    <scope>NUCLEOTIDE SEQUENCE [LARGE SCALE GENOMIC DNA]</scope>
    <source>
        <strain evidence="2 3">S276</strain>
    </source>
</reference>
<name>A0A388KLC8_CHABU</name>
<sequence length="463" mass="52407">MRYKPYLLIDFLDDGYAEIEVTCADTPWCEFCRRYFHKSADCPSKRQTSSSKPNRPNKDLPHNKSKRSEKAKKSQNLEKENRGRKSQGEKSRHEKEKGKVRDKEAEKSNQPQPLTSRDQGGGKAIVVWKKKAPNPPAPSDVRPPPQEETQGVIAGAKARGKPPLGDDPQQKGEKGDKDVEMTSDGEDKGNDDSKDMEDSEEEELENEEEEEEEEEEEDEEEEEEEEEDEDDEEGKDDKGEGDDEEEKEEKEEGEWKTDERMIEEEGGGKEVIESVEKGVEEEGEVGSGVRREAGQEVEETEKKGRKELVEGKESSGNGDSEEKGSAEAEVPHEVGEVELQKEGREANTPPHRGSGPQPLDNFMVYNNNSYISDDEDHSDRPGPEMEKNVEGSTWKLADIFPFQKVGSQQLLGEIGLVQVKHLWDEDNQSWHSYEDIRKRLPRLQAVQDNLSAILEAIPSQWEG</sequence>
<feature type="compositionally biased region" description="Pro residues" evidence="1">
    <location>
        <begin position="133"/>
        <end position="146"/>
    </location>
</feature>
<feature type="region of interest" description="Disordered" evidence="1">
    <location>
        <begin position="40"/>
        <end position="389"/>
    </location>
</feature>
<dbReference type="Proteomes" id="UP000265515">
    <property type="component" value="Unassembled WGS sequence"/>
</dbReference>
<proteinExistence type="predicted"/>
<evidence type="ECO:0000313" key="3">
    <source>
        <dbReference type="Proteomes" id="UP000265515"/>
    </source>
</evidence>
<accession>A0A388KLC8</accession>
<comment type="caution">
    <text evidence="2">The sequence shown here is derived from an EMBL/GenBank/DDBJ whole genome shotgun (WGS) entry which is preliminary data.</text>
</comment>
<feature type="compositionally biased region" description="Basic and acidic residues" evidence="1">
    <location>
        <begin position="266"/>
        <end position="280"/>
    </location>
</feature>
<feature type="compositionally biased region" description="Polar residues" evidence="1">
    <location>
        <begin position="45"/>
        <end position="54"/>
    </location>
</feature>
<dbReference type="AlphaFoldDB" id="A0A388KLC8"/>
<feature type="compositionally biased region" description="Basic and acidic residues" evidence="1">
    <location>
        <begin position="320"/>
        <end position="345"/>
    </location>
</feature>
<evidence type="ECO:0000256" key="1">
    <source>
        <dbReference type="SAM" id="MobiDB-lite"/>
    </source>
</evidence>
<keyword evidence="3" id="KW-1185">Reference proteome</keyword>
<feature type="compositionally biased region" description="Basic and acidic residues" evidence="1">
    <location>
        <begin position="56"/>
        <end position="107"/>
    </location>
</feature>
<feature type="compositionally biased region" description="Acidic residues" evidence="1">
    <location>
        <begin position="194"/>
        <end position="252"/>
    </location>
</feature>
<feature type="compositionally biased region" description="Basic and acidic residues" evidence="1">
    <location>
        <begin position="377"/>
        <end position="389"/>
    </location>
</feature>
<feature type="compositionally biased region" description="Polar residues" evidence="1">
    <location>
        <begin position="108"/>
        <end position="118"/>
    </location>
</feature>
<feature type="compositionally biased region" description="Basic and acidic residues" evidence="1">
    <location>
        <begin position="168"/>
        <end position="193"/>
    </location>
</feature>
<dbReference type="Gramene" id="GBG70798">
    <property type="protein sequence ID" value="GBG70798"/>
    <property type="gene ID" value="CBR_g8098"/>
</dbReference>
<protein>
    <submittedName>
        <fullName evidence="2">Uncharacterized protein</fullName>
    </submittedName>
</protein>
<dbReference type="STRING" id="69332.A0A388KLC8"/>